<feature type="domain" description="Mechanosensitive ion channel MscS" evidence="4">
    <location>
        <begin position="177"/>
        <end position="244"/>
    </location>
</feature>
<dbReference type="GO" id="GO:0005886">
    <property type="term" value="C:plasma membrane"/>
    <property type="evidence" value="ECO:0007669"/>
    <property type="project" value="TreeGrafter"/>
</dbReference>
<evidence type="ECO:0000256" key="3">
    <source>
        <dbReference type="SAM" id="Phobius"/>
    </source>
</evidence>
<name>A0A0M0JJ38_9EUKA</name>
<comment type="caution">
    <text evidence="5">The sequence shown here is derived from an EMBL/GenBank/DDBJ whole genome shotgun (WGS) entry which is preliminary data.</text>
</comment>
<evidence type="ECO:0000313" key="5">
    <source>
        <dbReference type="EMBL" id="KOO26606.1"/>
    </source>
</evidence>
<dbReference type="PANTHER" id="PTHR31618:SF1">
    <property type="entry name" value="EF-HAND DOMAIN-CONTAINING PROTEIN"/>
    <property type="match status" value="1"/>
</dbReference>
<dbReference type="Pfam" id="PF00924">
    <property type="entry name" value="MS_channel_2nd"/>
    <property type="match status" value="1"/>
</dbReference>
<protein>
    <submittedName>
        <fullName evidence="5">Mechanosensitive channel of small conductance-like 10</fullName>
    </submittedName>
</protein>
<evidence type="ECO:0000259" key="4">
    <source>
        <dbReference type="Pfam" id="PF00924"/>
    </source>
</evidence>
<accession>A0A0M0JJ38</accession>
<evidence type="ECO:0000256" key="1">
    <source>
        <dbReference type="ARBA" id="ARBA00004141"/>
    </source>
</evidence>
<dbReference type="PANTHER" id="PTHR31618">
    <property type="entry name" value="MECHANOSENSITIVE ION CHANNEL PROTEIN 5"/>
    <property type="match status" value="1"/>
</dbReference>
<keyword evidence="3" id="KW-0812">Transmembrane</keyword>
<dbReference type="InterPro" id="IPR006685">
    <property type="entry name" value="MscS_channel_2nd"/>
</dbReference>
<keyword evidence="6" id="KW-1185">Reference proteome</keyword>
<gene>
    <name evidence="5" type="ORF">Ctob_002491</name>
</gene>
<sequence length="368" mass="40025">MARGEAEKVFDILSQQLELRVDSENIQSAGLTTPGATTKAAGSTAAGAGATTLSPKLSRAKLLRWAYTLLGKTYVDTIGADALFGADVETISRESFLASVERCYHEQRLLTASVDNFDRINVMLVRAAAAGWYLALGFLYFIAIGVGFNDLLVPAVSLVLSLVYLLGRAPGAFMSGAFYVLIARPFDIGDRILVCDPAKPPSDLGSLVVKDISLFRTTFHTTEAKMGFIENHALLDKSIINLTRSPPTCMCMKMKLPHATPASKITELIHSIRKYIQDTSTEWASVDILIASTDLEAGHLVMEIWATSTFPAQEVFSMAKARSALFLFIHAYMQSAGIEYIKPLVPIYMKQRTGGGHDNGLEGFVNSE</sequence>
<evidence type="ECO:0000256" key="2">
    <source>
        <dbReference type="ARBA" id="ARBA00008017"/>
    </source>
</evidence>
<dbReference type="GO" id="GO:0006820">
    <property type="term" value="P:monoatomic anion transport"/>
    <property type="evidence" value="ECO:0007669"/>
    <property type="project" value="TreeGrafter"/>
</dbReference>
<proteinExistence type="inferred from homology"/>
<dbReference type="Proteomes" id="UP000037460">
    <property type="component" value="Unassembled WGS sequence"/>
</dbReference>
<comment type="subcellular location">
    <subcellularLocation>
        <location evidence="1">Membrane</location>
        <topology evidence="1">Multi-pass membrane protein</topology>
    </subcellularLocation>
</comment>
<dbReference type="InterPro" id="IPR016688">
    <property type="entry name" value="MscS-like_plants/fungi"/>
</dbReference>
<keyword evidence="3" id="KW-0472">Membrane</keyword>
<dbReference type="OrthoDB" id="46323at2759"/>
<comment type="similarity">
    <text evidence="2">Belongs to the MscS (TC 1.A.23) family.</text>
</comment>
<keyword evidence="3" id="KW-1133">Transmembrane helix</keyword>
<dbReference type="AlphaFoldDB" id="A0A0M0JJ38"/>
<reference evidence="6" key="1">
    <citation type="journal article" date="2015" name="PLoS Genet.">
        <title>Genome Sequence and Transcriptome Analyses of Chrysochromulina tobin: Metabolic Tools for Enhanced Algal Fitness in the Prominent Order Prymnesiales (Haptophyceae).</title>
        <authorList>
            <person name="Hovde B.T."/>
            <person name="Deodato C.R."/>
            <person name="Hunsperger H.M."/>
            <person name="Ryken S.A."/>
            <person name="Yost W."/>
            <person name="Jha R.K."/>
            <person name="Patterson J."/>
            <person name="Monnat R.J. Jr."/>
            <person name="Barlow S.B."/>
            <person name="Starkenburg S.R."/>
            <person name="Cattolico R.A."/>
        </authorList>
    </citation>
    <scope>NUCLEOTIDE SEQUENCE</scope>
    <source>
        <strain evidence="6">CCMP291</strain>
    </source>
</reference>
<organism evidence="5 6">
    <name type="scientific">Chrysochromulina tobinii</name>
    <dbReference type="NCBI Taxonomy" id="1460289"/>
    <lineage>
        <taxon>Eukaryota</taxon>
        <taxon>Haptista</taxon>
        <taxon>Haptophyta</taxon>
        <taxon>Prymnesiophyceae</taxon>
        <taxon>Prymnesiales</taxon>
        <taxon>Chrysochromulinaceae</taxon>
        <taxon>Chrysochromulina</taxon>
    </lineage>
</organism>
<feature type="transmembrane region" description="Helical" evidence="3">
    <location>
        <begin position="158"/>
        <end position="182"/>
    </location>
</feature>
<dbReference type="EMBL" id="JWZX01002829">
    <property type="protein sequence ID" value="KOO26606.1"/>
    <property type="molecule type" value="Genomic_DNA"/>
</dbReference>
<evidence type="ECO:0000313" key="6">
    <source>
        <dbReference type="Proteomes" id="UP000037460"/>
    </source>
</evidence>
<dbReference type="GO" id="GO:0008381">
    <property type="term" value="F:mechanosensitive monoatomic ion channel activity"/>
    <property type="evidence" value="ECO:0007669"/>
    <property type="project" value="TreeGrafter"/>
</dbReference>
<feature type="transmembrane region" description="Helical" evidence="3">
    <location>
        <begin position="123"/>
        <end position="146"/>
    </location>
</feature>